<gene>
    <name evidence="2" type="ORF">GCM10022288_29890</name>
</gene>
<dbReference type="SUPFAM" id="SSF159888">
    <property type="entry name" value="YdhG-like"/>
    <property type="match status" value="1"/>
</dbReference>
<accession>A0ABP8B049</accession>
<reference evidence="3" key="1">
    <citation type="journal article" date="2019" name="Int. J. Syst. Evol. Microbiol.">
        <title>The Global Catalogue of Microorganisms (GCM) 10K type strain sequencing project: providing services to taxonomists for standard genome sequencing and annotation.</title>
        <authorList>
            <consortium name="The Broad Institute Genomics Platform"/>
            <consortium name="The Broad Institute Genome Sequencing Center for Infectious Disease"/>
            <person name="Wu L."/>
            <person name="Ma J."/>
        </authorList>
    </citation>
    <scope>NUCLEOTIDE SEQUENCE [LARGE SCALE GENOMIC DNA]</scope>
    <source>
        <strain evidence="3">JCM 17593</strain>
    </source>
</reference>
<evidence type="ECO:0000313" key="2">
    <source>
        <dbReference type="EMBL" id="GAA4194425.1"/>
    </source>
</evidence>
<dbReference type="Pfam" id="PF08818">
    <property type="entry name" value="DUF1801"/>
    <property type="match status" value="1"/>
</dbReference>
<keyword evidence="3" id="KW-1185">Reference proteome</keyword>
<protein>
    <recommendedName>
        <fullName evidence="1">YdhG-like domain-containing protein</fullName>
    </recommendedName>
</protein>
<feature type="domain" description="YdhG-like" evidence="1">
    <location>
        <begin position="39"/>
        <end position="120"/>
    </location>
</feature>
<sequence>MHTVRMSDSGAGGCTEVEDYLASIDEGRAKVLRPYFERAREIVEGLEEGRSYGMPALTYRGKALVSLQPTKAGYSVYPFSGAAVSAVAAAHPELETTTGSVHFTTRNPLPLDVFDELVRARRMQIDAAAARVE</sequence>
<dbReference type="EMBL" id="BAABBX010000016">
    <property type="protein sequence ID" value="GAA4194425.1"/>
    <property type="molecule type" value="Genomic_DNA"/>
</dbReference>
<name>A0ABP8B049_9MICO</name>
<dbReference type="Proteomes" id="UP001500213">
    <property type="component" value="Unassembled WGS sequence"/>
</dbReference>
<evidence type="ECO:0000259" key="1">
    <source>
        <dbReference type="Pfam" id="PF08818"/>
    </source>
</evidence>
<organism evidence="2 3">
    <name type="scientific">Gryllotalpicola kribbensis</name>
    <dbReference type="NCBI Taxonomy" id="993084"/>
    <lineage>
        <taxon>Bacteria</taxon>
        <taxon>Bacillati</taxon>
        <taxon>Actinomycetota</taxon>
        <taxon>Actinomycetes</taxon>
        <taxon>Micrococcales</taxon>
        <taxon>Microbacteriaceae</taxon>
        <taxon>Gryllotalpicola</taxon>
    </lineage>
</organism>
<dbReference type="Gene3D" id="3.90.1150.200">
    <property type="match status" value="1"/>
</dbReference>
<evidence type="ECO:0000313" key="3">
    <source>
        <dbReference type="Proteomes" id="UP001500213"/>
    </source>
</evidence>
<dbReference type="InterPro" id="IPR014922">
    <property type="entry name" value="YdhG-like"/>
</dbReference>
<proteinExistence type="predicted"/>
<comment type="caution">
    <text evidence="2">The sequence shown here is derived from an EMBL/GenBank/DDBJ whole genome shotgun (WGS) entry which is preliminary data.</text>
</comment>